<comment type="subcellular location">
    <subcellularLocation>
        <location evidence="1 10">Cell outer membrane</location>
        <topology evidence="1 10">Multi-pass membrane protein</topology>
    </subcellularLocation>
</comment>
<evidence type="ECO:0000256" key="10">
    <source>
        <dbReference type="PROSITE-ProRule" id="PRU01360"/>
    </source>
</evidence>
<organism evidence="15 16">
    <name type="scientific">Thermodesulforhabdus norvegica</name>
    <dbReference type="NCBI Taxonomy" id="39841"/>
    <lineage>
        <taxon>Bacteria</taxon>
        <taxon>Pseudomonadati</taxon>
        <taxon>Thermodesulfobacteriota</taxon>
        <taxon>Syntrophobacteria</taxon>
        <taxon>Syntrophobacterales</taxon>
        <taxon>Thermodesulforhabdaceae</taxon>
        <taxon>Thermodesulforhabdus</taxon>
    </lineage>
</organism>
<proteinExistence type="inferred from homology"/>
<keyword evidence="5 12" id="KW-0732">Signal</keyword>
<feature type="signal peptide" evidence="12">
    <location>
        <begin position="1"/>
        <end position="21"/>
    </location>
</feature>
<evidence type="ECO:0000256" key="4">
    <source>
        <dbReference type="ARBA" id="ARBA00022692"/>
    </source>
</evidence>
<reference evidence="15 16" key="1">
    <citation type="submission" date="2016-10" db="EMBL/GenBank/DDBJ databases">
        <authorList>
            <person name="de Groot N.N."/>
        </authorList>
    </citation>
    <scope>NUCLEOTIDE SEQUENCE [LARGE SCALE GENOMIC DNA]</scope>
    <source>
        <strain evidence="15 16">DSM 9990</strain>
    </source>
</reference>
<dbReference type="PANTHER" id="PTHR30069">
    <property type="entry name" value="TONB-DEPENDENT OUTER MEMBRANE RECEPTOR"/>
    <property type="match status" value="1"/>
</dbReference>
<keyword evidence="2 10" id="KW-0813">Transport</keyword>
<accession>A0A1I4UYN5</accession>
<evidence type="ECO:0000256" key="3">
    <source>
        <dbReference type="ARBA" id="ARBA00022452"/>
    </source>
</evidence>
<dbReference type="STRING" id="39841.SAMN05660836_02037"/>
<evidence type="ECO:0000256" key="6">
    <source>
        <dbReference type="ARBA" id="ARBA00023077"/>
    </source>
</evidence>
<dbReference type="PROSITE" id="PS52016">
    <property type="entry name" value="TONB_DEPENDENT_REC_3"/>
    <property type="match status" value="1"/>
</dbReference>
<keyword evidence="7 10" id="KW-0472">Membrane</keyword>
<evidence type="ECO:0000259" key="13">
    <source>
        <dbReference type="Pfam" id="PF00593"/>
    </source>
</evidence>
<keyword evidence="8" id="KW-0675">Receptor</keyword>
<dbReference type="SUPFAM" id="SSF56935">
    <property type="entry name" value="Porins"/>
    <property type="match status" value="1"/>
</dbReference>
<dbReference type="Pfam" id="PF07715">
    <property type="entry name" value="Plug"/>
    <property type="match status" value="1"/>
</dbReference>
<evidence type="ECO:0000313" key="15">
    <source>
        <dbReference type="EMBL" id="SFM93883.1"/>
    </source>
</evidence>
<evidence type="ECO:0000313" key="16">
    <source>
        <dbReference type="Proteomes" id="UP000199611"/>
    </source>
</evidence>
<keyword evidence="16" id="KW-1185">Reference proteome</keyword>
<sequence>MRRILLLALMAFLMSTTLGLAGDEEQEASLEALVVTGSPIIEGNVLDKYGGQKTVVTENQVFELNAQDLPSALRRVPGVTISRYNVVGSFGGATGGAVFVRGMGSSRPGAEIKTFFDGVPVYMSIWNHPLMDLLPVDPAKSIEVYKSPQPHAFGNAFAAINLVPKEQPEEGFSGSLETAYGSYDTVVAKGAQGGRKGYFDYYVAGAFRSSDGHRDNANGEMKNLYGHVGWNVVPGWRIYFRTLWNDNYADDPGVEGDPSSRLGRYETSLFLNELTLENHLENASGFLKIYRSEGDGNWLDQPTDEQGIKEDLYNEFLFYGLKMREEFAFSDRLHLVTGFDWERAEGHYDKEFSDGSKDRWEGAALYLASPYAAISYDLTPVEDLHIVPSFGVRYYSHSDFPSEWAPHAGLQLTYRDTRLHVGYARGVNYPGLDTIVFSEKVIPALSDSWKELSAEVVDHFEAGIHQLVGDFLIAELTLFYDDGSNRYVVVPPPPFPPAYDNVEDFRTRGIEASLTFSLHKNLALFLGITAMDAHPSDLPYVPDYTVSTGLNWKITDHLSLYLDAEYVGDMYVREQARRRGAENTVKVDDYFVLNGKVSYKLPFEFLPSETVVYLALENITDTDYEYLPGYPMPGTSVMGGIKCAF</sequence>
<keyword evidence="6 11" id="KW-0798">TonB box</keyword>
<feature type="domain" description="TonB-dependent receptor plug" evidence="14">
    <location>
        <begin position="51"/>
        <end position="155"/>
    </location>
</feature>
<feature type="chain" id="PRO_5011767993" evidence="12">
    <location>
        <begin position="22"/>
        <end position="645"/>
    </location>
</feature>
<dbReference type="Gene3D" id="2.170.130.10">
    <property type="entry name" value="TonB-dependent receptor, plug domain"/>
    <property type="match status" value="1"/>
</dbReference>
<dbReference type="InterPro" id="IPR036942">
    <property type="entry name" value="Beta-barrel_TonB_sf"/>
</dbReference>
<dbReference type="GO" id="GO:0015344">
    <property type="term" value="F:siderophore uptake transmembrane transporter activity"/>
    <property type="evidence" value="ECO:0007669"/>
    <property type="project" value="TreeGrafter"/>
</dbReference>
<keyword evidence="3 10" id="KW-1134">Transmembrane beta strand</keyword>
<evidence type="ECO:0000256" key="9">
    <source>
        <dbReference type="ARBA" id="ARBA00023237"/>
    </source>
</evidence>
<evidence type="ECO:0000259" key="14">
    <source>
        <dbReference type="Pfam" id="PF07715"/>
    </source>
</evidence>
<dbReference type="EMBL" id="FOUU01000007">
    <property type="protein sequence ID" value="SFM93883.1"/>
    <property type="molecule type" value="Genomic_DNA"/>
</dbReference>
<name>A0A1I4UYN5_9BACT</name>
<dbReference type="GO" id="GO:0009279">
    <property type="term" value="C:cell outer membrane"/>
    <property type="evidence" value="ECO:0007669"/>
    <property type="project" value="UniProtKB-SubCell"/>
</dbReference>
<dbReference type="InterPro" id="IPR039426">
    <property type="entry name" value="TonB-dep_rcpt-like"/>
</dbReference>
<dbReference type="InterPro" id="IPR037066">
    <property type="entry name" value="Plug_dom_sf"/>
</dbReference>
<comment type="similarity">
    <text evidence="10 11">Belongs to the TonB-dependent receptor family.</text>
</comment>
<dbReference type="Gene3D" id="2.40.170.20">
    <property type="entry name" value="TonB-dependent receptor, beta-barrel domain"/>
    <property type="match status" value="1"/>
</dbReference>
<keyword evidence="9 10" id="KW-0998">Cell outer membrane</keyword>
<dbReference type="PANTHER" id="PTHR30069:SF29">
    <property type="entry name" value="HEMOGLOBIN AND HEMOGLOBIN-HAPTOGLOBIN-BINDING PROTEIN 1-RELATED"/>
    <property type="match status" value="1"/>
</dbReference>
<evidence type="ECO:0000256" key="1">
    <source>
        <dbReference type="ARBA" id="ARBA00004571"/>
    </source>
</evidence>
<dbReference type="OrthoDB" id="98353at2"/>
<evidence type="ECO:0000256" key="2">
    <source>
        <dbReference type="ARBA" id="ARBA00022448"/>
    </source>
</evidence>
<gene>
    <name evidence="15" type="ORF">SAMN05660836_02037</name>
</gene>
<dbReference type="GO" id="GO:0044718">
    <property type="term" value="P:siderophore transmembrane transport"/>
    <property type="evidence" value="ECO:0007669"/>
    <property type="project" value="TreeGrafter"/>
</dbReference>
<dbReference type="AlphaFoldDB" id="A0A1I4UYN5"/>
<evidence type="ECO:0000256" key="12">
    <source>
        <dbReference type="SAM" id="SignalP"/>
    </source>
</evidence>
<dbReference type="Pfam" id="PF00593">
    <property type="entry name" value="TonB_dep_Rec_b-barrel"/>
    <property type="match status" value="1"/>
</dbReference>
<protein>
    <submittedName>
        <fullName evidence="15">Iron complex outermembrane recepter protein</fullName>
    </submittedName>
</protein>
<feature type="domain" description="TonB-dependent receptor-like beta-barrel" evidence="13">
    <location>
        <begin position="215"/>
        <end position="619"/>
    </location>
</feature>
<evidence type="ECO:0000256" key="5">
    <source>
        <dbReference type="ARBA" id="ARBA00022729"/>
    </source>
</evidence>
<dbReference type="Proteomes" id="UP000199611">
    <property type="component" value="Unassembled WGS sequence"/>
</dbReference>
<evidence type="ECO:0000256" key="11">
    <source>
        <dbReference type="RuleBase" id="RU003357"/>
    </source>
</evidence>
<dbReference type="InterPro" id="IPR012910">
    <property type="entry name" value="Plug_dom"/>
</dbReference>
<keyword evidence="4 10" id="KW-0812">Transmembrane</keyword>
<evidence type="ECO:0000256" key="8">
    <source>
        <dbReference type="ARBA" id="ARBA00023170"/>
    </source>
</evidence>
<dbReference type="RefSeq" id="WP_093395527.1">
    <property type="nucleotide sequence ID" value="NZ_FOUU01000007.1"/>
</dbReference>
<evidence type="ECO:0000256" key="7">
    <source>
        <dbReference type="ARBA" id="ARBA00023136"/>
    </source>
</evidence>
<dbReference type="InterPro" id="IPR000531">
    <property type="entry name" value="Beta-barrel_TonB"/>
</dbReference>